<protein>
    <submittedName>
        <fullName evidence="2">Uncharacterized protein</fullName>
    </submittedName>
</protein>
<proteinExistence type="predicted"/>
<evidence type="ECO:0000256" key="1">
    <source>
        <dbReference type="SAM" id="MobiDB-lite"/>
    </source>
</evidence>
<gene>
    <name evidence="2" type="ORF">BLNAU_5912</name>
</gene>
<name>A0ABQ9Y5T3_9EUKA</name>
<keyword evidence="3" id="KW-1185">Reference proteome</keyword>
<feature type="region of interest" description="Disordered" evidence="1">
    <location>
        <begin position="71"/>
        <end position="93"/>
    </location>
</feature>
<accession>A0ABQ9Y5T3</accession>
<reference evidence="2 3" key="1">
    <citation type="journal article" date="2022" name="bioRxiv">
        <title>Genomics of Preaxostyla Flagellates Illuminates Evolutionary Transitions and the Path Towards Mitochondrial Loss.</title>
        <authorList>
            <person name="Novak L.V.F."/>
            <person name="Treitli S.C."/>
            <person name="Pyrih J."/>
            <person name="Halakuc P."/>
            <person name="Pipaliya S.V."/>
            <person name="Vacek V."/>
            <person name="Brzon O."/>
            <person name="Soukal P."/>
            <person name="Eme L."/>
            <person name="Dacks J.B."/>
            <person name="Karnkowska A."/>
            <person name="Elias M."/>
            <person name="Hampl V."/>
        </authorList>
    </citation>
    <scope>NUCLEOTIDE SEQUENCE [LARGE SCALE GENOMIC DNA]</scope>
    <source>
        <strain evidence="2">NAU3</strain>
        <tissue evidence="2">Gut</tissue>
    </source>
</reference>
<sequence>MGILFGDKVMAESQHSPVLNPSAPLRECFLAHAAAAVSGSDGFDLSQCENRNRHVRFFCWAVREWQRRRGEYGDHRGRKSGERESESFRQLQP</sequence>
<comment type="caution">
    <text evidence="2">The sequence shown here is derived from an EMBL/GenBank/DDBJ whole genome shotgun (WGS) entry which is preliminary data.</text>
</comment>
<feature type="compositionally biased region" description="Basic and acidic residues" evidence="1">
    <location>
        <begin position="71"/>
        <end position="87"/>
    </location>
</feature>
<dbReference type="EMBL" id="JARBJD010000032">
    <property type="protein sequence ID" value="KAK2959117.1"/>
    <property type="molecule type" value="Genomic_DNA"/>
</dbReference>
<dbReference type="Proteomes" id="UP001281761">
    <property type="component" value="Unassembled WGS sequence"/>
</dbReference>
<evidence type="ECO:0000313" key="2">
    <source>
        <dbReference type="EMBL" id="KAK2959117.1"/>
    </source>
</evidence>
<organism evidence="2 3">
    <name type="scientific">Blattamonas nauphoetae</name>
    <dbReference type="NCBI Taxonomy" id="2049346"/>
    <lineage>
        <taxon>Eukaryota</taxon>
        <taxon>Metamonada</taxon>
        <taxon>Preaxostyla</taxon>
        <taxon>Oxymonadida</taxon>
        <taxon>Blattamonas</taxon>
    </lineage>
</organism>
<evidence type="ECO:0000313" key="3">
    <source>
        <dbReference type="Proteomes" id="UP001281761"/>
    </source>
</evidence>